<keyword evidence="2" id="KW-1185">Reference proteome</keyword>
<dbReference type="PANTHER" id="PTHR33597:SF20">
    <property type="entry name" value="OS02G0760400 PROTEIN"/>
    <property type="match status" value="1"/>
</dbReference>
<dbReference type="PANTHER" id="PTHR33597">
    <property type="entry name" value="OS02G0760400 PROTEIN"/>
    <property type="match status" value="1"/>
</dbReference>
<protein>
    <submittedName>
        <fullName evidence="1">Uncharacterized protein</fullName>
    </submittedName>
</protein>
<evidence type="ECO:0000313" key="2">
    <source>
        <dbReference type="Proteomes" id="UP001164776"/>
    </source>
</evidence>
<organism evidence="1 2">
    <name type="scientific">Paspalum vaginatum</name>
    <name type="common">seashore paspalum</name>
    <dbReference type="NCBI Taxonomy" id="158149"/>
    <lineage>
        <taxon>Eukaryota</taxon>
        <taxon>Viridiplantae</taxon>
        <taxon>Streptophyta</taxon>
        <taxon>Embryophyta</taxon>
        <taxon>Tracheophyta</taxon>
        <taxon>Spermatophyta</taxon>
        <taxon>Magnoliopsida</taxon>
        <taxon>Liliopsida</taxon>
        <taxon>Poales</taxon>
        <taxon>Poaceae</taxon>
        <taxon>PACMAD clade</taxon>
        <taxon>Panicoideae</taxon>
        <taxon>Andropogonodae</taxon>
        <taxon>Paspaleae</taxon>
        <taxon>Paspalinae</taxon>
        <taxon>Paspalum</taxon>
    </lineage>
</organism>
<reference evidence="1 2" key="1">
    <citation type="submission" date="2022-10" db="EMBL/GenBank/DDBJ databases">
        <title>WGS assembly of Paspalum vaginatum 540-79.</title>
        <authorList>
            <person name="Sun G."/>
            <person name="Wase N."/>
            <person name="Shu S."/>
            <person name="Jenkins J."/>
            <person name="Zhou B."/>
            <person name="Torres-Rodriguez J."/>
            <person name="Chen C."/>
            <person name="Sandor L."/>
            <person name="Plott C."/>
            <person name="Yoshinga Y."/>
            <person name="Daum C."/>
            <person name="Qi P."/>
            <person name="Barry K."/>
            <person name="Lipzen A."/>
            <person name="Berry L."/>
            <person name="Pedersen C."/>
            <person name="Gottilla T."/>
            <person name="Foltz A."/>
            <person name="Yu H."/>
            <person name="O'Malley R."/>
            <person name="Zhang C."/>
            <person name="Devos K."/>
            <person name="Sigmon B."/>
            <person name="Yu B."/>
            <person name="Obata T."/>
            <person name="Schmutz J."/>
            <person name="Schnable J."/>
        </authorList>
    </citation>
    <scope>NUCLEOTIDE SEQUENCE [LARGE SCALE GENOMIC DNA]</scope>
    <source>
        <strain evidence="2">cv. 540-79</strain>
    </source>
</reference>
<sequence length="239" mass="25451">MPGDSVVIRLPGPRVLRVLARSVLFAVALLSLPWLRTSEAPARSHTVDACGAAAAQAELLLRDLRRGGLLAPGARAVALGSDGDCDAPTPQKGQDSVLHLRPISLRGVLMIGDSSVDFLLDFGYFSEDGDRFAFSDRVLKHGGILAAPIDSVSVISLPHNYRVIYIRRFAEAFVGVKKIADDSSHAGNRVRLPSPASLKEGILSSQPAEGANGGFKNMGRKLLLSDITGTPAAHERRGW</sequence>
<dbReference type="Proteomes" id="UP001164776">
    <property type="component" value="Unassembled WGS sequence"/>
</dbReference>
<proteinExistence type="predicted"/>
<accession>A0A9W7XA96</accession>
<name>A0A9W7XA96_9POAL</name>
<dbReference type="EMBL" id="MU629533">
    <property type="protein sequence ID" value="KAJ1256288.1"/>
    <property type="molecule type" value="Genomic_DNA"/>
</dbReference>
<gene>
    <name evidence="1" type="ORF">BS78_K056100</name>
</gene>
<evidence type="ECO:0000313" key="1">
    <source>
        <dbReference type="EMBL" id="KAJ1256288.1"/>
    </source>
</evidence>
<dbReference type="OrthoDB" id="1919622at2759"/>
<dbReference type="AlphaFoldDB" id="A0A9W7XA96"/>
<comment type="caution">
    <text evidence="1">The sequence shown here is derived from an EMBL/GenBank/DDBJ whole genome shotgun (WGS) entry which is preliminary data.</text>
</comment>